<accession>A0A482TML7</accession>
<dbReference type="InterPro" id="IPR057175">
    <property type="entry name" value="DUF7853"/>
</dbReference>
<sequence length="96" mass="10506">MSASAHDCPTELDLTHEEAWALHAALLVSIEDAVEAGEDPDELVSFLTRVEENADFECDELASLVEVLRSYVNGQAPSRDRRPARNAINNIQTALA</sequence>
<dbReference type="Pfam" id="PF25251">
    <property type="entry name" value="DUF7853"/>
    <property type="match status" value="1"/>
</dbReference>
<evidence type="ECO:0000313" key="3">
    <source>
        <dbReference type="Proteomes" id="UP000294028"/>
    </source>
</evidence>
<name>A0A482TML7_9EURY</name>
<dbReference type="EMBL" id="CP048739">
    <property type="protein sequence ID" value="QIB72921.1"/>
    <property type="molecule type" value="Genomic_DNA"/>
</dbReference>
<dbReference type="Proteomes" id="UP000294028">
    <property type="component" value="Unassembled WGS sequence"/>
</dbReference>
<reference evidence="1 4" key="2">
    <citation type="submission" date="2020-02" db="EMBL/GenBank/DDBJ databases">
        <title>Whole genome sequence of Halogeometricum borinquense strain wsp4.</title>
        <authorList>
            <person name="Verma D.K."/>
            <person name="Gopal K."/>
            <person name="Prasad E.S."/>
        </authorList>
    </citation>
    <scope>NUCLEOTIDE SEQUENCE [LARGE SCALE GENOMIC DNA]</scope>
    <source>
        <strain evidence="4">wsp4</strain>
        <strain evidence="1">Wsp4</strain>
    </source>
</reference>
<proteinExistence type="predicted"/>
<dbReference type="Proteomes" id="UP000465846">
    <property type="component" value="Chromosome"/>
</dbReference>
<evidence type="ECO:0000313" key="1">
    <source>
        <dbReference type="EMBL" id="QIB72921.1"/>
    </source>
</evidence>
<dbReference type="EMBL" id="RZHH01000002">
    <property type="protein sequence ID" value="RYJ15133.1"/>
    <property type="molecule type" value="Genomic_DNA"/>
</dbReference>
<evidence type="ECO:0000313" key="2">
    <source>
        <dbReference type="EMBL" id="RYJ15133.1"/>
    </source>
</evidence>
<dbReference type="GeneID" id="9991884"/>
<dbReference type="AlphaFoldDB" id="A0A482TML7"/>
<dbReference type="OMA" id="WIVHAAL"/>
<protein>
    <submittedName>
        <fullName evidence="2">Uncharacterized protein</fullName>
    </submittedName>
</protein>
<gene>
    <name evidence="2" type="ORF">ELS19_15050</name>
    <name evidence="1" type="ORF">G3I44_00630</name>
</gene>
<organism evidence="2 3">
    <name type="scientific">Halogeometricum borinquense</name>
    <dbReference type="NCBI Taxonomy" id="60847"/>
    <lineage>
        <taxon>Archaea</taxon>
        <taxon>Methanobacteriati</taxon>
        <taxon>Methanobacteriota</taxon>
        <taxon>Stenosarchaea group</taxon>
        <taxon>Halobacteria</taxon>
        <taxon>Halobacteriales</taxon>
        <taxon>Haloferacaceae</taxon>
        <taxon>Halogeometricum</taxon>
    </lineage>
</organism>
<reference evidence="2 3" key="1">
    <citation type="submission" date="2018-12" db="EMBL/GenBank/DDBJ databases">
        <title>Genome analysis provides insights into bioremediation potentialities of Halogeometricum borinquense strain N11.</title>
        <authorList>
            <person name="Najjari A."/>
            <person name="Youssef N."/>
            <person name="Fhoula I."/>
            <person name="Ben Dhia O."/>
            <person name="Mahjoubi M."/>
            <person name="Ouzari H.I."/>
            <person name="Cherif A."/>
        </authorList>
    </citation>
    <scope>NUCLEOTIDE SEQUENCE [LARGE SCALE GENOMIC DNA]</scope>
    <source>
        <strain evidence="2 3">N11</strain>
    </source>
</reference>
<evidence type="ECO:0000313" key="4">
    <source>
        <dbReference type="Proteomes" id="UP000465846"/>
    </source>
</evidence>
<dbReference type="RefSeq" id="WP_006055462.1">
    <property type="nucleotide sequence ID" value="NZ_CP048739.1"/>
</dbReference>